<dbReference type="GO" id="GO:0005634">
    <property type="term" value="C:nucleus"/>
    <property type="evidence" value="ECO:0007669"/>
    <property type="project" value="UniProtKB-SubCell"/>
</dbReference>
<protein>
    <recommendedName>
        <fullName evidence="6">HTH myb-type domain-containing protein</fullName>
    </recommendedName>
</protein>
<evidence type="ECO:0000256" key="5">
    <source>
        <dbReference type="SAM" id="MobiDB-lite"/>
    </source>
</evidence>
<reference evidence="7 8" key="1">
    <citation type="submission" date="2013-09" db="EMBL/GenBank/DDBJ databases">
        <title>Corchorus capsularis genome sequencing.</title>
        <authorList>
            <person name="Alam M."/>
            <person name="Haque M.S."/>
            <person name="Islam M.S."/>
            <person name="Emdad E.M."/>
            <person name="Islam M.M."/>
            <person name="Ahmed B."/>
            <person name="Halim A."/>
            <person name="Hossen Q.M.M."/>
            <person name="Hossain M.Z."/>
            <person name="Ahmed R."/>
            <person name="Khan M.M."/>
            <person name="Islam R."/>
            <person name="Rashid M.M."/>
            <person name="Khan S.A."/>
            <person name="Rahman M.S."/>
            <person name="Alam M."/>
        </authorList>
    </citation>
    <scope>NUCLEOTIDE SEQUENCE [LARGE SCALE GENOMIC DNA]</scope>
    <source>
        <strain evidence="8">cv. CVL-1</strain>
        <tissue evidence="7">Whole seedling</tissue>
    </source>
</reference>
<dbReference type="InterPro" id="IPR006447">
    <property type="entry name" value="Myb_dom_plants"/>
</dbReference>
<dbReference type="Proteomes" id="UP000188268">
    <property type="component" value="Unassembled WGS sequence"/>
</dbReference>
<gene>
    <name evidence="7" type="ORF">CCACVL1_30669</name>
</gene>
<feature type="compositionally biased region" description="Polar residues" evidence="5">
    <location>
        <begin position="62"/>
        <end position="73"/>
    </location>
</feature>
<dbReference type="Pfam" id="PF00249">
    <property type="entry name" value="Myb_DNA-binding"/>
    <property type="match status" value="1"/>
</dbReference>
<dbReference type="PANTHER" id="PTHR31314:SF164">
    <property type="entry name" value="HTH MYB-TYPE DOMAIN-CONTAINING PROTEIN"/>
    <property type="match status" value="1"/>
</dbReference>
<comment type="caution">
    <text evidence="7">The sequence shown here is derived from an EMBL/GenBank/DDBJ whole genome shotgun (WGS) entry which is preliminary data.</text>
</comment>
<evidence type="ECO:0000256" key="3">
    <source>
        <dbReference type="ARBA" id="ARBA00023163"/>
    </source>
</evidence>
<dbReference type="OMA" id="YKTGNEG"/>
<dbReference type="Gene3D" id="1.10.10.60">
    <property type="entry name" value="Homeodomain-like"/>
    <property type="match status" value="1"/>
</dbReference>
<dbReference type="EMBL" id="AWWV01016304">
    <property type="protein sequence ID" value="OMO50060.1"/>
    <property type="molecule type" value="Genomic_DNA"/>
</dbReference>
<accession>A0A1R3FWE0</accession>
<organism evidence="7 8">
    <name type="scientific">Corchorus capsularis</name>
    <name type="common">Jute</name>
    <dbReference type="NCBI Taxonomy" id="210143"/>
    <lineage>
        <taxon>Eukaryota</taxon>
        <taxon>Viridiplantae</taxon>
        <taxon>Streptophyta</taxon>
        <taxon>Embryophyta</taxon>
        <taxon>Tracheophyta</taxon>
        <taxon>Spermatophyta</taxon>
        <taxon>Magnoliopsida</taxon>
        <taxon>eudicotyledons</taxon>
        <taxon>Gunneridae</taxon>
        <taxon>Pentapetalae</taxon>
        <taxon>rosids</taxon>
        <taxon>malvids</taxon>
        <taxon>Malvales</taxon>
        <taxon>Malvaceae</taxon>
        <taxon>Grewioideae</taxon>
        <taxon>Apeibeae</taxon>
        <taxon>Corchorus</taxon>
    </lineage>
</organism>
<dbReference type="InterPro" id="IPR046955">
    <property type="entry name" value="PHR1-like"/>
</dbReference>
<dbReference type="Gramene" id="OMO50060">
    <property type="protein sequence ID" value="OMO50060"/>
    <property type="gene ID" value="CCACVL1_30669"/>
</dbReference>
<comment type="subcellular location">
    <subcellularLocation>
        <location evidence="1">Nucleus</location>
    </subcellularLocation>
</comment>
<feature type="compositionally biased region" description="Acidic residues" evidence="5">
    <location>
        <begin position="26"/>
        <end position="35"/>
    </location>
</feature>
<feature type="compositionally biased region" description="Low complexity" evidence="5">
    <location>
        <begin position="41"/>
        <end position="54"/>
    </location>
</feature>
<dbReference type="AlphaFoldDB" id="A0A1R3FWE0"/>
<dbReference type="FunFam" id="1.10.10.60:FF:000002">
    <property type="entry name" value="Myb family transcription factor"/>
    <property type="match status" value="1"/>
</dbReference>
<evidence type="ECO:0000259" key="6">
    <source>
        <dbReference type="PROSITE" id="PS51294"/>
    </source>
</evidence>
<dbReference type="InterPro" id="IPR017930">
    <property type="entry name" value="Myb_dom"/>
</dbReference>
<evidence type="ECO:0000256" key="2">
    <source>
        <dbReference type="ARBA" id="ARBA00023015"/>
    </source>
</evidence>
<keyword evidence="3" id="KW-0804">Transcription</keyword>
<dbReference type="PANTHER" id="PTHR31314">
    <property type="entry name" value="MYB FAMILY TRANSCRIPTION FACTOR PHL7-LIKE"/>
    <property type="match status" value="1"/>
</dbReference>
<dbReference type="GO" id="GO:0003700">
    <property type="term" value="F:DNA-binding transcription factor activity"/>
    <property type="evidence" value="ECO:0007669"/>
    <property type="project" value="InterPro"/>
</dbReference>
<dbReference type="NCBIfam" id="TIGR01557">
    <property type="entry name" value="myb_SHAQKYF"/>
    <property type="match status" value="1"/>
</dbReference>
<evidence type="ECO:0000313" key="7">
    <source>
        <dbReference type="EMBL" id="OMO50060.1"/>
    </source>
</evidence>
<evidence type="ECO:0000313" key="8">
    <source>
        <dbReference type="Proteomes" id="UP000188268"/>
    </source>
</evidence>
<dbReference type="GO" id="GO:0003677">
    <property type="term" value="F:DNA binding"/>
    <property type="evidence" value="ECO:0007669"/>
    <property type="project" value="InterPro"/>
</dbReference>
<proteinExistence type="predicted"/>
<feature type="region of interest" description="Disordered" evidence="5">
    <location>
        <begin position="1"/>
        <end position="74"/>
    </location>
</feature>
<sequence>MMKMASDSSFEDSRSSQNNKKKGGIEEDEEEEENEDKVNCKSRNGESSSNSSVELENEKKSTASGSVRQYNRSKTPRLRWTPDLHLCFVHAVERLGGQDRATPKLVLQLMNIKGLSIAHVKSHLQMYRSRKTDDPNQDMTEQGLIFEGGDHHIFKLSQLPMLHSFKNQRYGSHNNKGASALDIARRGIYTSLTERIFGSYKKDNSHSCSIGETASGRRNLGHHGCWQTQEIRPSKMGSQDKQKRKILMDSNGEEEEEDIDLNLSLKITTLTKQNYKDTIESDDEKGTCSFEGVVDSNLSLSLASSSSKVVGNDDEYQYGSRRKHARTIPISTLDLTL</sequence>
<dbReference type="InterPro" id="IPR009057">
    <property type="entry name" value="Homeodomain-like_sf"/>
</dbReference>
<keyword evidence="4" id="KW-0539">Nucleus</keyword>
<keyword evidence="2" id="KW-0805">Transcription regulation</keyword>
<dbReference type="STRING" id="210143.A0A1R3FWE0"/>
<feature type="region of interest" description="Disordered" evidence="5">
    <location>
        <begin position="219"/>
        <end position="244"/>
    </location>
</feature>
<dbReference type="SUPFAM" id="SSF46689">
    <property type="entry name" value="Homeodomain-like"/>
    <property type="match status" value="1"/>
</dbReference>
<dbReference type="OrthoDB" id="551907at2759"/>
<evidence type="ECO:0000256" key="4">
    <source>
        <dbReference type="ARBA" id="ARBA00023242"/>
    </source>
</evidence>
<feature type="domain" description="HTH myb-type" evidence="6">
    <location>
        <begin position="72"/>
        <end position="132"/>
    </location>
</feature>
<feature type="compositionally biased region" description="Polar residues" evidence="5">
    <location>
        <begin position="226"/>
        <end position="239"/>
    </location>
</feature>
<name>A0A1R3FWE0_COCAP</name>
<evidence type="ECO:0000256" key="1">
    <source>
        <dbReference type="ARBA" id="ARBA00004123"/>
    </source>
</evidence>
<dbReference type="InterPro" id="IPR001005">
    <property type="entry name" value="SANT/Myb"/>
</dbReference>
<dbReference type="PROSITE" id="PS51294">
    <property type="entry name" value="HTH_MYB"/>
    <property type="match status" value="1"/>
</dbReference>
<keyword evidence="8" id="KW-1185">Reference proteome</keyword>